<evidence type="ECO:0000256" key="4">
    <source>
        <dbReference type="ARBA" id="ARBA00022475"/>
    </source>
</evidence>
<dbReference type="PANTHER" id="PTHR45453:SF2">
    <property type="entry name" value="HISTIDINE KINASE"/>
    <property type="match status" value="1"/>
</dbReference>
<dbReference type="Pfam" id="PF02518">
    <property type="entry name" value="HATPase_c"/>
    <property type="match status" value="1"/>
</dbReference>
<evidence type="ECO:0000256" key="2">
    <source>
        <dbReference type="ARBA" id="ARBA00004651"/>
    </source>
</evidence>
<evidence type="ECO:0000256" key="6">
    <source>
        <dbReference type="ARBA" id="ARBA00022692"/>
    </source>
</evidence>
<evidence type="ECO:0000256" key="11">
    <source>
        <dbReference type="SAM" id="Phobius"/>
    </source>
</evidence>
<gene>
    <name evidence="13" type="ORF">GCM10008908_10650</name>
</gene>
<dbReference type="InterPro" id="IPR036890">
    <property type="entry name" value="HATPase_C_sf"/>
</dbReference>
<dbReference type="InterPro" id="IPR004358">
    <property type="entry name" value="Sig_transdc_His_kin-like_C"/>
</dbReference>
<dbReference type="GO" id="GO:0016301">
    <property type="term" value="F:kinase activity"/>
    <property type="evidence" value="ECO:0007669"/>
    <property type="project" value="UniProtKB-KW"/>
</dbReference>
<keyword evidence="8 11" id="KW-1133">Transmembrane helix</keyword>
<comment type="caution">
    <text evidence="13">The sequence shown here is derived from an EMBL/GenBank/DDBJ whole genome shotgun (WGS) entry which is preliminary data.</text>
</comment>
<protein>
    <recommendedName>
        <fullName evidence="3">histidine kinase</fullName>
        <ecNumber evidence="3">2.7.13.3</ecNumber>
    </recommendedName>
</protein>
<name>A0ABP3VYM0_CLOSU</name>
<keyword evidence="7 13" id="KW-0418">Kinase</keyword>
<keyword evidence="14" id="KW-1185">Reference proteome</keyword>
<sequence>MKFREYIKEKMIFLVINLITLLFTGILLKALKVDSYAIIFVGVLNFIGASLFYIYDYFNKRKYYNNLLQGLNNLDKKYLISEIIGEPNFLEGRILYEVIQETDKAMNDEISALNIKNSEYKDYIELWVHEIKTPIASSRLTIENNPSSVTQSIEEDLDKVENYIEQALFYTRSNNIEKDYMIREINLKNSISTTIKRNARILIEKGIKIEMDNVDKTVYADSKWVEFILNQIISNSIKYMKFPKSSREKSSSKGNKKQDTIKIYCIEKAGDIILNIEDNGIGIGESSIGKVFEKGYTGENGRIFGKSTGIGLYLCKNLCEKLGLGIKIRSKVGEGTTVSILFPINKMFILKS</sequence>
<keyword evidence="10 11" id="KW-0472">Membrane</keyword>
<organism evidence="13 14">
    <name type="scientific">Clostridium subterminale</name>
    <dbReference type="NCBI Taxonomy" id="1550"/>
    <lineage>
        <taxon>Bacteria</taxon>
        <taxon>Bacillati</taxon>
        <taxon>Bacillota</taxon>
        <taxon>Clostridia</taxon>
        <taxon>Eubacteriales</taxon>
        <taxon>Clostridiaceae</taxon>
        <taxon>Clostridium</taxon>
    </lineage>
</organism>
<dbReference type="PRINTS" id="PR00344">
    <property type="entry name" value="BCTRLSENSOR"/>
</dbReference>
<evidence type="ECO:0000256" key="5">
    <source>
        <dbReference type="ARBA" id="ARBA00022679"/>
    </source>
</evidence>
<comment type="catalytic activity">
    <reaction evidence="1">
        <text>ATP + protein L-histidine = ADP + protein N-phospho-L-histidine.</text>
        <dbReference type="EC" id="2.7.13.3"/>
    </reaction>
</comment>
<dbReference type="Gene3D" id="3.30.565.10">
    <property type="entry name" value="Histidine kinase-like ATPase, C-terminal domain"/>
    <property type="match status" value="1"/>
</dbReference>
<dbReference type="EMBL" id="BAAACI010000001">
    <property type="protein sequence ID" value="GAA0769274.1"/>
    <property type="molecule type" value="Genomic_DNA"/>
</dbReference>
<feature type="domain" description="Histidine kinase" evidence="12">
    <location>
        <begin position="126"/>
        <end position="346"/>
    </location>
</feature>
<keyword evidence="9" id="KW-0902">Two-component regulatory system</keyword>
<dbReference type="InterPro" id="IPR050351">
    <property type="entry name" value="BphY/WalK/GraS-like"/>
</dbReference>
<dbReference type="InterPro" id="IPR005467">
    <property type="entry name" value="His_kinase_dom"/>
</dbReference>
<evidence type="ECO:0000256" key="9">
    <source>
        <dbReference type="ARBA" id="ARBA00023012"/>
    </source>
</evidence>
<accession>A0ABP3VYM0</accession>
<keyword evidence="6 11" id="KW-0812">Transmembrane</keyword>
<evidence type="ECO:0000313" key="13">
    <source>
        <dbReference type="EMBL" id="GAA0769274.1"/>
    </source>
</evidence>
<evidence type="ECO:0000256" key="10">
    <source>
        <dbReference type="ARBA" id="ARBA00023136"/>
    </source>
</evidence>
<dbReference type="EC" id="2.7.13.3" evidence="3"/>
<proteinExistence type="predicted"/>
<dbReference type="RefSeq" id="WP_343824302.1">
    <property type="nucleotide sequence ID" value="NZ_BAAACI010000001.1"/>
</dbReference>
<evidence type="ECO:0000256" key="7">
    <source>
        <dbReference type="ARBA" id="ARBA00022777"/>
    </source>
</evidence>
<keyword evidence="5" id="KW-0808">Transferase</keyword>
<evidence type="ECO:0000259" key="12">
    <source>
        <dbReference type="PROSITE" id="PS50109"/>
    </source>
</evidence>
<feature type="transmembrane region" description="Helical" evidence="11">
    <location>
        <begin position="12"/>
        <end position="30"/>
    </location>
</feature>
<dbReference type="Proteomes" id="UP001501047">
    <property type="component" value="Unassembled WGS sequence"/>
</dbReference>
<feature type="transmembrane region" description="Helical" evidence="11">
    <location>
        <begin position="36"/>
        <end position="55"/>
    </location>
</feature>
<evidence type="ECO:0000256" key="8">
    <source>
        <dbReference type="ARBA" id="ARBA00022989"/>
    </source>
</evidence>
<comment type="subcellular location">
    <subcellularLocation>
        <location evidence="2">Cell membrane</location>
        <topology evidence="2">Multi-pass membrane protein</topology>
    </subcellularLocation>
</comment>
<keyword evidence="4" id="KW-1003">Cell membrane</keyword>
<dbReference type="SUPFAM" id="SSF55874">
    <property type="entry name" value="ATPase domain of HSP90 chaperone/DNA topoisomerase II/histidine kinase"/>
    <property type="match status" value="1"/>
</dbReference>
<evidence type="ECO:0000256" key="3">
    <source>
        <dbReference type="ARBA" id="ARBA00012438"/>
    </source>
</evidence>
<evidence type="ECO:0000313" key="14">
    <source>
        <dbReference type="Proteomes" id="UP001501047"/>
    </source>
</evidence>
<dbReference type="SMART" id="SM00387">
    <property type="entry name" value="HATPase_c"/>
    <property type="match status" value="1"/>
</dbReference>
<dbReference type="InterPro" id="IPR003594">
    <property type="entry name" value="HATPase_dom"/>
</dbReference>
<evidence type="ECO:0000256" key="1">
    <source>
        <dbReference type="ARBA" id="ARBA00000085"/>
    </source>
</evidence>
<dbReference type="PANTHER" id="PTHR45453">
    <property type="entry name" value="PHOSPHATE REGULON SENSOR PROTEIN PHOR"/>
    <property type="match status" value="1"/>
</dbReference>
<dbReference type="PROSITE" id="PS50109">
    <property type="entry name" value="HIS_KIN"/>
    <property type="match status" value="1"/>
</dbReference>
<reference evidence="14" key="1">
    <citation type="journal article" date="2019" name="Int. J. Syst. Evol. Microbiol.">
        <title>The Global Catalogue of Microorganisms (GCM) 10K type strain sequencing project: providing services to taxonomists for standard genome sequencing and annotation.</title>
        <authorList>
            <consortium name="The Broad Institute Genomics Platform"/>
            <consortium name="The Broad Institute Genome Sequencing Center for Infectious Disease"/>
            <person name="Wu L."/>
            <person name="Ma J."/>
        </authorList>
    </citation>
    <scope>NUCLEOTIDE SEQUENCE [LARGE SCALE GENOMIC DNA]</scope>
    <source>
        <strain evidence="14">JCM 1417</strain>
    </source>
</reference>